<gene>
    <name evidence="2" type="ORF">PECUL_23A050471</name>
</gene>
<evidence type="ECO:0000313" key="3">
    <source>
        <dbReference type="Proteomes" id="UP001295444"/>
    </source>
</evidence>
<feature type="compositionally biased region" description="Polar residues" evidence="1">
    <location>
        <begin position="334"/>
        <end position="345"/>
    </location>
</feature>
<accession>A0AAD1R211</accession>
<organism evidence="2 3">
    <name type="scientific">Pelobates cultripes</name>
    <name type="common">Western spadefoot toad</name>
    <dbReference type="NCBI Taxonomy" id="61616"/>
    <lineage>
        <taxon>Eukaryota</taxon>
        <taxon>Metazoa</taxon>
        <taxon>Chordata</taxon>
        <taxon>Craniata</taxon>
        <taxon>Vertebrata</taxon>
        <taxon>Euteleostomi</taxon>
        <taxon>Amphibia</taxon>
        <taxon>Batrachia</taxon>
        <taxon>Anura</taxon>
        <taxon>Pelobatoidea</taxon>
        <taxon>Pelobatidae</taxon>
        <taxon>Pelobates</taxon>
    </lineage>
</organism>
<dbReference type="AlphaFoldDB" id="A0AAD1R211"/>
<feature type="compositionally biased region" description="Polar residues" evidence="1">
    <location>
        <begin position="167"/>
        <end position="180"/>
    </location>
</feature>
<dbReference type="EMBL" id="OW240912">
    <property type="protein sequence ID" value="CAH2221500.1"/>
    <property type="molecule type" value="Genomic_DNA"/>
</dbReference>
<feature type="compositionally biased region" description="Polar residues" evidence="1">
    <location>
        <begin position="190"/>
        <end position="224"/>
    </location>
</feature>
<feature type="region of interest" description="Disordered" evidence="1">
    <location>
        <begin position="292"/>
        <end position="354"/>
    </location>
</feature>
<feature type="region of interest" description="Disordered" evidence="1">
    <location>
        <begin position="1"/>
        <end position="35"/>
    </location>
</feature>
<sequence length="478" mass="53175">MMKKNKSVKGEEETVPYPTQLSESLNSSDLSPVPNVINSINLKMEEGSILREALQNRAQENPTNGKKPKEEKPFYSGGGESNTGEILEEQLPKTPVDETNLSTSKTEGIHGPTNKDGQSSRCKSQICWGEKNQGRIFVREDTQMLSQKQNNTAPEKQTQEKQKEAQVINQNTCSNRTYQDQIDEKKKLENPNSNTVTCGQDSHSIPSQTNNSSVAVSISSPTQDSTKSSFATSASTGNLSRYRSQVFVSSVKIPRQRSGTSGRQHVLSPPPVPEKGSLSFLKMLNSTEVQITTLPSTSQNSKKSENQEPQMDTKFLQDENPTSPQAASSFRRFSPQTSSFRVLSQNEDRVTRGRALTRSSSLRISLRSQKLEDRLDKYTAAAQRPGNVRIPVLNRSTTGASEGIASKKSVFERREISTGTNITNASQDIRAGDIAFKRNIWQQHSQSFNDTKDIRTGDFAFKRNIWQQRSQSSNDTKL</sequence>
<protein>
    <submittedName>
        <fullName evidence="2">Uncharacterized protein</fullName>
    </submittedName>
</protein>
<feature type="compositionally biased region" description="Polar residues" evidence="1">
    <location>
        <begin position="17"/>
        <end position="35"/>
    </location>
</feature>
<feature type="region of interest" description="Disordered" evidence="1">
    <location>
        <begin position="51"/>
        <end position="123"/>
    </location>
</feature>
<name>A0AAD1R211_PELCU</name>
<dbReference type="Proteomes" id="UP001295444">
    <property type="component" value="Chromosome 01"/>
</dbReference>
<feature type="compositionally biased region" description="Polar residues" evidence="1">
    <location>
        <begin position="97"/>
        <end position="106"/>
    </location>
</feature>
<feature type="region of interest" description="Disordered" evidence="1">
    <location>
        <begin position="252"/>
        <end position="274"/>
    </location>
</feature>
<feature type="compositionally biased region" description="Polar residues" evidence="1">
    <location>
        <begin position="292"/>
        <end position="301"/>
    </location>
</feature>
<evidence type="ECO:0000256" key="1">
    <source>
        <dbReference type="SAM" id="MobiDB-lite"/>
    </source>
</evidence>
<proteinExistence type="predicted"/>
<keyword evidence="3" id="KW-1185">Reference proteome</keyword>
<feature type="compositionally biased region" description="Low complexity" evidence="1">
    <location>
        <begin position="225"/>
        <end position="236"/>
    </location>
</feature>
<feature type="compositionally biased region" description="Polar residues" evidence="1">
    <location>
        <begin position="143"/>
        <end position="154"/>
    </location>
</feature>
<reference evidence="2" key="1">
    <citation type="submission" date="2022-03" db="EMBL/GenBank/DDBJ databases">
        <authorList>
            <person name="Alioto T."/>
            <person name="Alioto T."/>
            <person name="Gomez Garrido J."/>
        </authorList>
    </citation>
    <scope>NUCLEOTIDE SEQUENCE</scope>
</reference>
<feature type="region of interest" description="Disordered" evidence="1">
    <location>
        <begin position="138"/>
        <end position="237"/>
    </location>
</feature>
<feature type="compositionally biased region" description="Polar residues" evidence="1">
    <location>
        <begin position="319"/>
        <end position="328"/>
    </location>
</feature>
<evidence type="ECO:0000313" key="2">
    <source>
        <dbReference type="EMBL" id="CAH2221500.1"/>
    </source>
</evidence>